<dbReference type="RefSeq" id="WP_221270452.1">
    <property type="nucleotide sequence ID" value="NZ_JACHID010000008.1"/>
</dbReference>
<dbReference type="EMBL" id="JACHID010000008">
    <property type="protein sequence ID" value="MBB5022176.1"/>
    <property type="molecule type" value="Genomic_DNA"/>
</dbReference>
<sequence>MTEFPNQEVFMTTVDQSKAAELLRQACADDILQYLSGVCEEEHLFEITKYDERLQEQHQRMIHLLGETYNFLDEILLHLGRCMGYPEDISMWSDGTPLYAMQEAVPNLARSQWLRLKAQEAGLWPH</sequence>
<accession>A0A7W7Y4Y1</accession>
<dbReference type="Proteomes" id="UP000528322">
    <property type="component" value="Unassembled WGS sequence"/>
</dbReference>
<protein>
    <submittedName>
        <fullName evidence="1">Uncharacterized protein</fullName>
    </submittedName>
</protein>
<dbReference type="AlphaFoldDB" id="A0A7W7Y4Y1"/>
<keyword evidence="2" id="KW-1185">Reference proteome</keyword>
<proteinExistence type="predicted"/>
<name>A0A7W7Y4Y1_9BACT</name>
<reference evidence="1 2" key="1">
    <citation type="submission" date="2020-08" db="EMBL/GenBank/DDBJ databases">
        <title>Genomic Encyclopedia of Type Strains, Phase IV (KMG-IV): sequencing the most valuable type-strain genomes for metagenomic binning, comparative biology and taxonomic classification.</title>
        <authorList>
            <person name="Goeker M."/>
        </authorList>
    </citation>
    <scope>NUCLEOTIDE SEQUENCE [LARGE SCALE GENOMIC DNA]</scope>
    <source>
        <strain evidence="1 2">DSM 22071</strain>
    </source>
</reference>
<comment type="caution">
    <text evidence="1">The sequence shown here is derived from an EMBL/GenBank/DDBJ whole genome shotgun (WGS) entry which is preliminary data.</text>
</comment>
<gene>
    <name evidence="1" type="ORF">HNR37_001504</name>
</gene>
<evidence type="ECO:0000313" key="1">
    <source>
        <dbReference type="EMBL" id="MBB5022176.1"/>
    </source>
</evidence>
<organism evidence="1 2">
    <name type="scientific">Desulfurispira natronophila</name>
    <dbReference type="NCBI Taxonomy" id="682562"/>
    <lineage>
        <taxon>Bacteria</taxon>
        <taxon>Pseudomonadati</taxon>
        <taxon>Chrysiogenota</taxon>
        <taxon>Chrysiogenia</taxon>
        <taxon>Chrysiogenales</taxon>
        <taxon>Chrysiogenaceae</taxon>
        <taxon>Desulfurispira</taxon>
    </lineage>
</organism>
<evidence type="ECO:0000313" key="2">
    <source>
        <dbReference type="Proteomes" id="UP000528322"/>
    </source>
</evidence>